<dbReference type="SUPFAM" id="SSF52540">
    <property type="entry name" value="P-loop containing nucleoside triphosphate hydrolases"/>
    <property type="match status" value="1"/>
</dbReference>
<dbReference type="PANTHER" id="PTHR10046">
    <property type="entry name" value="ATP DEPENDENT LON PROTEASE FAMILY MEMBER"/>
    <property type="match status" value="1"/>
</dbReference>
<organism evidence="2 3">
    <name type="scientific">Uliginosibacterium paludis</name>
    <dbReference type="NCBI Taxonomy" id="1615952"/>
    <lineage>
        <taxon>Bacteria</taxon>
        <taxon>Pseudomonadati</taxon>
        <taxon>Pseudomonadota</taxon>
        <taxon>Betaproteobacteria</taxon>
        <taxon>Rhodocyclales</taxon>
        <taxon>Zoogloeaceae</taxon>
        <taxon>Uliginosibacterium</taxon>
    </lineage>
</organism>
<dbReference type="InterPro" id="IPR003593">
    <property type="entry name" value="AAA+_ATPase"/>
</dbReference>
<accession>A0ABV2CM21</accession>
<dbReference type="Gene3D" id="3.40.50.300">
    <property type="entry name" value="P-loop containing nucleotide triphosphate hydrolases"/>
    <property type="match status" value="1"/>
</dbReference>
<comment type="caution">
    <text evidence="2">The sequence shown here is derived from an EMBL/GenBank/DDBJ whole genome shotgun (WGS) entry which is preliminary data.</text>
</comment>
<sequence>MTPIDLLSSDGSPVSGLFALRQLVAAMRPAVVVEPSALAPLQASPRKVIAYDHRGLERFDALPGEDSKRENPRRKLMIERLIERGPERSLGAWPSDAMFEALEVLKTSHPNFLEVTEYVIGEAVLAMEQGRAICGLRLLFSGPPGIGKSDYAMALSQALGLPLRISSMSAASSGFEISGVDEGWGSSRPGMVFEEIVEGPFANPIFLLDEIDKVSDRNRDAVGGLYQLFENHTARVFRDRSVPFVALDTSHVNWLLTANEVDEIEPALLSRFHHFEIALPSREQYAGLIQRLYQQTAQGMGLAERFPAELLGADVERLLDFSAREIKRVLRVVFLNAVTSKTDGLRFEEAVLKLVGGTERGAASGFQGVRSARRGGSTRAIGFIWPNDSEVAQ</sequence>
<protein>
    <submittedName>
        <fullName evidence="2">AAA family ATPase</fullName>
    </submittedName>
</protein>
<dbReference type="InterPro" id="IPR027417">
    <property type="entry name" value="P-loop_NTPase"/>
</dbReference>
<proteinExistence type="predicted"/>
<keyword evidence="3" id="KW-1185">Reference proteome</keyword>
<dbReference type="EMBL" id="JBEWLZ010000001">
    <property type="protein sequence ID" value="MET1488552.1"/>
    <property type="molecule type" value="Genomic_DNA"/>
</dbReference>
<dbReference type="Proteomes" id="UP001548590">
    <property type="component" value="Unassembled WGS sequence"/>
</dbReference>
<evidence type="ECO:0000313" key="2">
    <source>
        <dbReference type="EMBL" id="MET1488552.1"/>
    </source>
</evidence>
<dbReference type="SMART" id="SM00382">
    <property type="entry name" value="AAA"/>
    <property type="match status" value="1"/>
</dbReference>
<gene>
    <name evidence="2" type="ORF">ABVT11_01835</name>
</gene>
<feature type="domain" description="AAA+ ATPase" evidence="1">
    <location>
        <begin position="134"/>
        <end position="282"/>
    </location>
</feature>
<evidence type="ECO:0000259" key="1">
    <source>
        <dbReference type="SMART" id="SM00382"/>
    </source>
</evidence>
<dbReference type="InterPro" id="IPR003959">
    <property type="entry name" value="ATPase_AAA_core"/>
</dbReference>
<dbReference type="InterPro" id="IPR027065">
    <property type="entry name" value="Lon_Prtase"/>
</dbReference>
<reference evidence="2 3" key="1">
    <citation type="submission" date="2024-07" db="EMBL/GenBank/DDBJ databases">
        <title>Uliginosibacterium paludis KCTC:42655.</title>
        <authorList>
            <person name="Kim M.K."/>
        </authorList>
    </citation>
    <scope>NUCLEOTIDE SEQUENCE [LARGE SCALE GENOMIC DNA]</scope>
    <source>
        <strain evidence="2 3">KCTC 42655</strain>
    </source>
</reference>
<dbReference type="Pfam" id="PF00004">
    <property type="entry name" value="AAA"/>
    <property type="match status" value="1"/>
</dbReference>
<name>A0ABV2CM21_9RHOO</name>
<dbReference type="RefSeq" id="WP_345926767.1">
    <property type="nucleotide sequence ID" value="NZ_JBDIVF010000003.1"/>
</dbReference>
<evidence type="ECO:0000313" key="3">
    <source>
        <dbReference type="Proteomes" id="UP001548590"/>
    </source>
</evidence>